<dbReference type="AlphaFoldDB" id="A0A1Q2CUW3"/>
<protein>
    <submittedName>
        <fullName evidence="1">Uncharacterized protein</fullName>
    </submittedName>
</protein>
<sequence>MTEKTWHKRYAELWDLLVPAGGPAGTVQGEVIRIIGRVGDELLRNAGANWDSDHEAMLDAFDAHTRSGNVLTDSARKKADAAIATLRGGRMDRKAIDELTKLSVTWVLANPAQAPLGEPVYDR</sequence>
<proteinExistence type="predicted"/>
<name>A0A1Q2CUW3_9ACTN</name>
<dbReference type="RefSeq" id="WP_077347667.1">
    <property type="nucleotide sequence ID" value="NZ_CP019607.1"/>
</dbReference>
<reference evidence="1 2" key="1">
    <citation type="journal article" date="2008" name="Int. J. Syst. Evol. Microbiol.">
        <title>Tessaracoccus flavescens sp. nov., isolated from marine sediment.</title>
        <authorList>
            <person name="Lee D.W."/>
            <person name="Lee S.D."/>
        </authorList>
    </citation>
    <scope>NUCLEOTIDE SEQUENCE [LARGE SCALE GENOMIC DNA]</scope>
    <source>
        <strain evidence="1 2">SST-39T</strain>
    </source>
</reference>
<dbReference type="EMBL" id="CP019607">
    <property type="protein sequence ID" value="AQP49900.1"/>
    <property type="molecule type" value="Genomic_DNA"/>
</dbReference>
<dbReference type="Proteomes" id="UP000188235">
    <property type="component" value="Chromosome"/>
</dbReference>
<evidence type="ECO:0000313" key="1">
    <source>
        <dbReference type="EMBL" id="AQP49900.1"/>
    </source>
</evidence>
<dbReference type="STRING" id="399497.BW733_02695"/>
<dbReference type="KEGG" id="tfa:BW733_02695"/>
<organism evidence="1 2">
    <name type="scientific">Tessaracoccus flavescens</name>
    <dbReference type="NCBI Taxonomy" id="399497"/>
    <lineage>
        <taxon>Bacteria</taxon>
        <taxon>Bacillati</taxon>
        <taxon>Actinomycetota</taxon>
        <taxon>Actinomycetes</taxon>
        <taxon>Propionibacteriales</taxon>
        <taxon>Propionibacteriaceae</taxon>
        <taxon>Tessaracoccus</taxon>
    </lineage>
</organism>
<keyword evidence="2" id="KW-1185">Reference proteome</keyword>
<gene>
    <name evidence="1" type="ORF">BW733_02695</name>
</gene>
<evidence type="ECO:0000313" key="2">
    <source>
        <dbReference type="Proteomes" id="UP000188235"/>
    </source>
</evidence>
<accession>A0A1Q2CUW3</accession>